<dbReference type="EMBL" id="JAHQIW010003232">
    <property type="protein sequence ID" value="KAJ1357745.1"/>
    <property type="molecule type" value="Genomic_DNA"/>
</dbReference>
<dbReference type="Proteomes" id="UP001196413">
    <property type="component" value="Unassembled WGS sequence"/>
</dbReference>
<gene>
    <name evidence="1" type="ORF">KIN20_015954</name>
</gene>
<dbReference type="AlphaFoldDB" id="A0AAD5QQE3"/>
<proteinExistence type="predicted"/>
<evidence type="ECO:0000313" key="1">
    <source>
        <dbReference type="EMBL" id="KAJ1357745.1"/>
    </source>
</evidence>
<name>A0AAD5QQE3_PARTN</name>
<sequence length="138" mass="16034">MDVFFNKILDKLARLFHGDHFPRKKDADGRHGCHSLHDACKIDPTLTNRKWCLLETSVVPSFCTQSDHHLLRANIGFSRKLGDNSYHRPRRSRQIIYDRNVLNKILPTRDWQSRDDPTEDYDLLFKGLKSCADLVAAT</sequence>
<protein>
    <submittedName>
        <fullName evidence="1">Uncharacterized protein</fullName>
    </submittedName>
</protein>
<organism evidence="1 2">
    <name type="scientific">Parelaphostrongylus tenuis</name>
    <name type="common">Meningeal worm</name>
    <dbReference type="NCBI Taxonomy" id="148309"/>
    <lineage>
        <taxon>Eukaryota</taxon>
        <taxon>Metazoa</taxon>
        <taxon>Ecdysozoa</taxon>
        <taxon>Nematoda</taxon>
        <taxon>Chromadorea</taxon>
        <taxon>Rhabditida</taxon>
        <taxon>Rhabditina</taxon>
        <taxon>Rhabditomorpha</taxon>
        <taxon>Strongyloidea</taxon>
        <taxon>Metastrongylidae</taxon>
        <taxon>Parelaphostrongylus</taxon>
    </lineage>
</organism>
<evidence type="ECO:0000313" key="2">
    <source>
        <dbReference type="Proteomes" id="UP001196413"/>
    </source>
</evidence>
<accession>A0AAD5QQE3</accession>
<keyword evidence="2" id="KW-1185">Reference proteome</keyword>
<reference evidence="1" key="1">
    <citation type="submission" date="2021-06" db="EMBL/GenBank/DDBJ databases">
        <title>Parelaphostrongylus tenuis whole genome reference sequence.</title>
        <authorList>
            <person name="Garwood T.J."/>
            <person name="Larsen P.A."/>
            <person name="Fountain-Jones N.M."/>
            <person name="Garbe J.R."/>
            <person name="Macchietto M.G."/>
            <person name="Kania S.A."/>
            <person name="Gerhold R.W."/>
            <person name="Richards J.E."/>
            <person name="Wolf T.M."/>
        </authorList>
    </citation>
    <scope>NUCLEOTIDE SEQUENCE</scope>
    <source>
        <strain evidence="1">MNPRO001-30</strain>
        <tissue evidence="1">Meninges</tissue>
    </source>
</reference>
<comment type="caution">
    <text evidence="1">The sequence shown here is derived from an EMBL/GenBank/DDBJ whole genome shotgun (WGS) entry which is preliminary data.</text>
</comment>